<comment type="similarity">
    <text evidence="1">Belongs to the DNA2/NAM7 helicase family.</text>
</comment>
<dbReference type="Pfam" id="PF13086">
    <property type="entry name" value="AAA_11"/>
    <property type="match status" value="1"/>
</dbReference>
<dbReference type="Pfam" id="PF18741">
    <property type="entry name" value="MTES_1575"/>
    <property type="match status" value="1"/>
</dbReference>
<dbReference type="Proteomes" id="UP000663088">
    <property type="component" value="Chromosome"/>
</dbReference>
<feature type="coiled-coil region" evidence="6">
    <location>
        <begin position="662"/>
        <end position="715"/>
    </location>
</feature>
<evidence type="ECO:0000259" key="8">
    <source>
        <dbReference type="Pfam" id="PF13087"/>
    </source>
</evidence>
<keyword evidence="6" id="KW-0175">Coiled coil</keyword>
<dbReference type="Pfam" id="PF13087">
    <property type="entry name" value="AAA_12"/>
    <property type="match status" value="1"/>
</dbReference>
<dbReference type="SUPFAM" id="SSF52540">
    <property type="entry name" value="P-loop containing nucleoside triphosphate hydrolases"/>
    <property type="match status" value="1"/>
</dbReference>
<reference evidence="10 11" key="1">
    <citation type="submission" date="2020-12" db="EMBL/GenBank/DDBJ databases">
        <authorList>
            <person name="Awala S.I."/>
            <person name="Gwak J.-H."/>
            <person name="Kim S.-J."/>
            <person name="Rhee S.-K."/>
        </authorList>
    </citation>
    <scope>NUCLEOTIDE SEQUENCE [LARGE SCALE GENOMIC DNA]</scope>
    <source>
        <strain evidence="10 11">IT5</strain>
    </source>
</reference>
<dbReference type="InterPro" id="IPR050534">
    <property type="entry name" value="Coronavir_polyprotein_1ab"/>
</dbReference>
<organism evidence="10 11">
    <name type="scientific">Candidatus Methylacidiphilum infernorum</name>
    <dbReference type="NCBI Taxonomy" id="511746"/>
    <lineage>
        <taxon>Bacteria</taxon>
        <taxon>Pseudomonadati</taxon>
        <taxon>Verrucomicrobiota</taxon>
        <taxon>Methylacidiphilae</taxon>
        <taxon>Methylacidiphilales</taxon>
        <taxon>Methylacidiphilaceae</taxon>
        <taxon>Methylacidiphilum (ex Ratnadevi et al. 2023)</taxon>
    </lineage>
</organism>
<gene>
    <name evidence="10" type="ORF">EM20IM_06180</name>
</gene>
<evidence type="ECO:0000256" key="3">
    <source>
        <dbReference type="ARBA" id="ARBA00022801"/>
    </source>
</evidence>
<keyword evidence="2" id="KW-0547">Nucleotide-binding</keyword>
<dbReference type="InterPro" id="IPR041677">
    <property type="entry name" value="DNA2/NAM7_AAA_11"/>
</dbReference>
<dbReference type="CDD" id="cd18808">
    <property type="entry name" value="SF1_C_Upf1"/>
    <property type="match status" value="1"/>
</dbReference>
<evidence type="ECO:0000313" key="10">
    <source>
        <dbReference type="EMBL" id="QSR86098.1"/>
    </source>
</evidence>
<dbReference type="PANTHER" id="PTHR43788:SF8">
    <property type="entry name" value="DNA-BINDING PROTEIN SMUBP-2"/>
    <property type="match status" value="1"/>
</dbReference>
<evidence type="ECO:0000256" key="6">
    <source>
        <dbReference type="SAM" id="Coils"/>
    </source>
</evidence>
<dbReference type="InterPro" id="IPR041679">
    <property type="entry name" value="DNA2/NAM7-like_C"/>
</dbReference>
<keyword evidence="4" id="KW-0347">Helicase</keyword>
<feature type="coiled-coil region" evidence="6">
    <location>
        <begin position="502"/>
        <end position="536"/>
    </location>
</feature>
<dbReference type="EMBL" id="CP065956">
    <property type="protein sequence ID" value="QSR86098.1"/>
    <property type="molecule type" value="Genomic_DNA"/>
</dbReference>
<evidence type="ECO:0000259" key="9">
    <source>
        <dbReference type="Pfam" id="PF18741"/>
    </source>
</evidence>
<evidence type="ECO:0000313" key="11">
    <source>
        <dbReference type="Proteomes" id="UP000663088"/>
    </source>
</evidence>
<dbReference type="PANTHER" id="PTHR43788">
    <property type="entry name" value="DNA2/NAM7 HELICASE FAMILY MEMBER"/>
    <property type="match status" value="1"/>
</dbReference>
<feature type="domain" description="Restriction endonuclease type II-like" evidence="9">
    <location>
        <begin position="1403"/>
        <end position="1494"/>
    </location>
</feature>
<dbReference type="InterPro" id="IPR049468">
    <property type="entry name" value="Restrct_endonuc-II-like_dom"/>
</dbReference>
<dbReference type="InterPro" id="IPR011335">
    <property type="entry name" value="Restrct_endonuc-II-like"/>
</dbReference>
<keyword evidence="11" id="KW-1185">Reference proteome</keyword>
<evidence type="ECO:0000256" key="2">
    <source>
        <dbReference type="ARBA" id="ARBA00022741"/>
    </source>
</evidence>
<feature type="domain" description="DNA2/NAM7 helicase helicase" evidence="7">
    <location>
        <begin position="401"/>
        <end position="562"/>
    </location>
</feature>
<feature type="domain" description="DNA2/NAM7 helicase-like C-terminal" evidence="8">
    <location>
        <begin position="1158"/>
        <end position="1344"/>
    </location>
</feature>
<dbReference type="Gene3D" id="3.40.50.300">
    <property type="entry name" value="P-loop containing nucleotide triphosphate hydrolases"/>
    <property type="match status" value="3"/>
</dbReference>
<dbReference type="InterPro" id="IPR047187">
    <property type="entry name" value="SF1_C_Upf1"/>
</dbReference>
<dbReference type="SUPFAM" id="SSF52980">
    <property type="entry name" value="Restriction endonuclease-like"/>
    <property type="match status" value="1"/>
</dbReference>
<keyword evidence="5" id="KW-0067">ATP-binding</keyword>
<protein>
    <submittedName>
        <fullName evidence="10">DUF559 domain-containing protein</fullName>
    </submittedName>
</protein>
<proteinExistence type="inferred from homology"/>
<dbReference type="InterPro" id="IPR027417">
    <property type="entry name" value="P-loop_NTPase"/>
</dbReference>
<dbReference type="Gene3D" id="3.40.960.10">
    <property type="entry name" value="VSR Endonuclease"/>
    <property type="match status" value="1"/>
</dbReference>
<evidence type="ECO:0000256" key="5">
    <source>
        <dbReference type="ARBA" id="ARBA00022840"/>
    </source>
</evidence>
<accession>A0ABX7PTQ5</accession>
<name>A0ABX7PTQ5_9BACT</name>
<keyword evidence="3" id="KW-0378">Hydrolase</keyword>
<evidence type="ECO:0000256" key="4">
    <source>
        <dbReference type="ARBA" id="ARBA00022806"/>
    </source>
</evidence>
<evidence type="ECO:0000256" key="1">
    <source>
        <dbReference type="ARBA" id="ARBA00007913"/>
    </source>
</evidence>
<sequence>MNANSSKTVALLKFLHDTASLHRKRIRDYHEKDAKLLWFADLPRDLPPTWKDGCRSAFVEDNPAEIPDQDLWLEVRKKRKPRPPELPMLLRDWVPQKFQDHPEDYLDKNPEDLCNLLNPEITDLVERPVPDPHAPIGKGRRLTERIPEVRRLKDYPQVEDAWLDYLLNQWDPWKKEMHWWKQVQDVYETVDFMRRRLEEAEERYELFLGVGLLQWRDSTGNILKRHLLTAPAEISLDAARGILTVVPAASFEKFRVELDMLERQDQPQLEGTDLEKRLEELDVRAWDRAKVAEILRIIANKASSNAQVSEDIWKPLERTDETFRVVYAPALVLRERRLTSYEELINSFLKASEDPSTFSTTAPWERFVNEGEPSSSPAVKGPEADFSFNNAGSRIYFPLRTNNEQKSIVERLRKHPYVLVKGPPGTGKSETIANLICHLLATGERVLVTAHAPKALTVLLDRLPSNIRQLCVTALGSTHDDYKLLEESIQGILSRKNEWPEAKWVQDKVDQLEKELREIEDEVAKVDRQLLECREAETHSHTLIGGYEGTAAQIARRVEKERKAYDWFPELRDDQNSCPLRPQDIEFLADVHSALTDDHLNELCLEIGTLSLPGSDEFAQTIEKLSAAEHVAKTTRPGLHEEYLSILRQFSEAELDACRKFLNQLEEHVTQAESVLGELTREILKDLLFGRDARWERLKQEVKELVEQMHAARERAGTLQIDIPSNVETGKLLADTWRRFEYFRNGGWRGWGPFTPRIVRETRYIEERCRVKGEVARDQKSLEMLLGFLELKALLQRFQTVWPRPEAIPHCDPRHAVDKVADLGQELSRLLESFKSADRKTLDVVPIEKRATLAEPDERTRWRHSIEAELAFRRMQQARAPLEAWYAAIRGLVHVTVHPCIVELAKAIEDRDSARWSAAWHTRERLIKARDRFRNYQVLLDKIRGVSPELVNLLQSTQGNPEWKDRLRQLEQAWAWASARAWLSKVTDPGCYKRLSEKRDQLQSRMKKKLNELVDLKAWQAFFQRLDDRTEQNLIAWKNAFRRIGKGTGKYAHRHRETARRYLMDCIPKMPAWIMPLHKLWETTDPTPGVFDTVIVDEASQAGIEALVLLLLAKRIIVVGDDKQNSPEAVGVSEDDIARSARNHLHEFRFREEFRPDTSLYDHAERAFGNPISLREHFRCVPEIIRFSNELCYTDAPLIPLRQPPPERLRPLEVIFVGEGHCEGEGQRITNHPEAEAIVKKIQECIEDEAYKAKTMGVIVLQGHAQAELIEKKLAEVLEPRVREERKLKLRCGVPATFQGDERDVIFLSLVVAPNHQFRALTEPEAQRRFNVAMSRARDQVWLFHSVKQHDLSTQDLRWRLLDFFYKPVPHDDVYKELDRLEREAQRRSREPNSQPDPYESWFEVDVALELLRRNYRVRPEYEVAGYRIDLVVEGLSNRLAVECDGEAWHGPDRFKQDMDRQRQLERAGWTFVRIRESEFYADRKSAIQRIVEACKELKIGEEQR</sequence>
<evidence type="ECO:0000259" key="7">
    <source>
        <dbReference type="Pfam" id="PF13086"/>
    </source>
</evidence>
<dbReference type="RefSeq" id="WP_206844324.1">
    <property type="nucleotide sequence ID" value="NZ_CP065956.1"/>
</dbReference>